<name>A0A1R0GT25_9FUNG</name>
<evidence type="ECO:0000313" key="7">
    <source>
        <dbReference type="Proteomes" id="UP000187455"/>
    </source>
</evidence>
<comment type="caution">
    <text evidence="6">The sequence shown here is derived from an EMBL/GenBank/DDBJ whole genome shotgun (WGS) entry which is preliminary data.</text>
</comment>
<dbReference type="InterPro" id="IPR001661">
    <property type="entry name" value="Glyco_hydro_37"/>
</dbReference>
<proteinExistence type="inferred from homology"/>
<dbReference type="AlphaFoldDB" id="A0A1R0GT25"/>
<accession>A0A1R0GT25</accession>
<dbReference type="PROSITE" id="PS00928">
    <property type="entry name" value="TREHALASE_2"/>
    <property type="match status" value="1"/>
</dbReference>
<evidence type="ECO:0000256" key="1">
    <source>
        <dbReference type="ARBA" id="ARBA00005615"/>
    </source>
</evidence>
<feature type="signal peptide" evidence="5">
    <location>
        <begin position="1"/>
        <end position="23"/>
    </location>
</feature>
<feature type="chain" id="PRO_5012119014" description="Trehalase" evidence="5">
    <location>
        <begin position="24"/>
        <end position="616"/>
    </location>
</feature>
<evidence type="ECO:0000313" key="6">
    <source>
        <dbReference type="EMBL" id="OLY80052.1"/>
    </source>
</evidence>
<protein>
    <recommendedName>
        <fullName evidence="4">Trehalase</fullName>
        <ecNumber evidence="4">3.2.1.28</ecNumber>
    </recommendedName>
    <alternativeName>
        <fullName evidence="4">Alpha-trehalose glucohydrolase</fullName>
    </alternativeName>
</protein>
<gene>
    <name evidence="6" type="ORF">AYI68_g5861</name>
</gene>
<evidence type="ECO:0000256" key="2">
    <source>
        <dbReference type="ARBA" id="ARBA00022801"/>
    </source>
</evidence>
<sequence length="616" mass="68628">MKYLNIVSLVTLITGLLMARSLADVGIDYTYPACNSEIFCRGEILKTVQLSGIFNDSKIFVDKPTLKPESKIIRAFKALPHPPQKSDIKSFVDENFGDENSLLKTANLSDWKEHPSFLDSIKDIKYKSFAANIHKKWKDLAKVQDWSGLCPECTSTALNTSGIFIIPGGRFRELNYWDTFFILEGLLVSELYQTSKSVIQTLLDLVDTYGFVPNGARSYYLNRSQPPLLAHMIDIYYKATNDSSFAIQSVPALLKEHEFWSRFRSVYIPNQGPKTNHTMYRYNAKSTSPRPESFSVDYSLAARFSSDTRSRIYSQLASGAESGIDFSARWLNSNNTSTNTTYILTNMSVSSIIPADLNAIMYKSKLIIANLANLAANSISNSSQSHGFRTISSTFSVDANQTLHSIIDLMKNNQTGFFDDLVFTRSSYFRSQFWSPASIWPYMYINATNNPQILENQRAAFASIFHLNYPSGVPSSLVNSSLQWDFPSVWAPHQYAIVTSLLNAAKSIQNSVPNSSTYLSTTTKSHPLAIKYNKLALSIASKFIASIYCAWSKSFALNSTSASSSGLIYEKMDAEKFGVPASSGEYSTQTGFGWTNGVVIKLFSTFGPDLVAPNCD</sequence>
<dbReference type="InterPro" id="IPR008928">
    <property type="entry name" value="6-hairpin_glycosidase_sf"/>
</dbReference>
<keyword evidence="7" id="KW-1185">Reference proteome</keyword>
<dbReference type="STRING" id="133383.A0A1R0GT25"/>
<dbReference type="GO" id="GO:0004555">
    <property type="term" value="F:alpha,alpha-trehalase activity"/>
    <property type="evidence" value="ECO:0007669"/>
    <property type="project" value="UniProtKB-EC"/>
</dbReference>
<dbReference type="InterPro" id="IPR012341">
    <property type="entry name" value="6hp_glycosidase-like_sf"/>
</dbReference>
<dbReference type="EC" id="3.2.1.28" evidence="4"/>
<dbReference type="PANTHER" id="PTHR23403:SF1">
    <property type="entry name" value="TREHALASE"/>
    <property type="match status" value="1"/>
</dbReference>
<evidence type="ECO:0000256" key="4">
    <source>
        <dbReference type="RuleBase" id="RU361180"/>
    </source>
</evidence>
<reference evidence="6 7" key="1">
    <citation type="journal article" date="2016" name="Mol. Biol. Evol.">
        <title>Genome-Wide Survey of Gut Fungi (Harpellales) Reveals the First Horizontally Transferred Ubiquitin Gene from a Mosquito Host.</title>
        <authorList>
            <person name="Wang Y."/>
            <person name="White M.M."/>
            <person name="Kvist S."/>
            <person name="Moncalvo J.M."/>
        </authorList>
    </citation>
    <scope>NUCLEOTIDE SEQUENCE [LARGE SCALE GENOMIC DNA]</scope>
    <source>
        <strain evidence="6 7">ALG-7-W6</strain>
    </source>
</reference>
<comment type="similarity">
    <text evidence="1 4">Belongs to the glycosyl hydrolase 37 family.</text>
</comment>
<dbReference type="InterPro" id="IPR018232">
    <property type="entry name" value="Glyco_hydro_37_CS"/>
</dbReference>
<keyword evidence="3 4" id="KW-0326">Glycosidase</keyword>
<dbReference type="Gene3D" id="1.50.10.10">
    <property type="match status" value="1"/>
</dbReference>
<organism evidence="6 7">
    <name type="scientific">Smittium mucronatum</name>
    <dbReference type="NCBI Taxonomy" id="133383"/>
    <lineage>
        <taxon>Eukaryota</taxon>
        <taxon>Fungi</taxon>
        <taxon>Fungi incertae sedis</taxon>
        <taxon>Zoopagomycota</taxon>
        <taxon>Kickxellomycotina</taxon>
        <taxon>Harpellomycetes</taxon>
        <taxon>Harpellales</taxon>
        <taxon>Legeriomycetaceae</taxon>
        <taxon>Smittium</taxon>
    </lineage>
</organism>
<keyword evidence="2 4" id="KW-0378">Hydrolase</keyword>
<dbReference type="Proteomes" id="UP000187455">
    <property type="component" value="Unassembled WGS sequence"/>
</dbReference>
<evidence type="ECO:0000256" key="3">
    <source>
        <dbReference type="ARBA" id="ARBA00023295"/>
    </source>
</evidence>
<comment type="catalytic activity">
    <reaction evidence="4">
        <text>alpha,alpha-trehalose + H2O = alpha-D-glucose + beta-D-glucose</text>
        <dbReference type="Rhea" id="RHEA:32675"/>
        <dbReference type="ChEBI" id="CHEBI:15377"/>
        <dbReference type="ChEBI" id="CHEBI:15903"/>
        <dbReference type="ChEBI" id="CHEBI:16551"/>
        <dbReference type="ChEBI" id="CHEBI:17925"/>
        <dbReference type="EC" id="3.2.1.28"/>
    </reaction>
</comment>
<keyword evidence="5" id="KW-0732">Signal</keyword>
<dbReference type="PANTHER" id="PTHR23403">
    <property type="entry name" value="TREHALASE"/>
    <property type="match status" value="1"/>
</dbReference>
<evidence type="ECO:0000256" key="5">
    <source>
        <dbReference type="SAM" id="SignalP"/>
    </source>
</evidence>
<dbReference type="Pfam" id="PF01204">
    <property type="entry name" value="Trehalase"/>
    <property type="match status" value="1"/>
</dbReference>
<dbReference type="EMBL" id="LSSL01003829">
    <property type="protein sequence ID" value="OLY80052.1"/>
    <property type="molecule type" value="Genomic_DNA"/>
</dbReference>
<dbReference type="OrthoDB" id="3542292at2759"/>
<dbReference type="PRINTS" id="PR00744">
    <property type="entry name" value="GLHYDRLASE37"/>
</dbReference>
<dbReference type="GO" id="GO:0005993">
    <property type="term" value="P:trehalose catabolic process"/>
    <property type="evidence" value="ECO:0007669"/>
    <property type="project" value="TreeGrafter"/>
</dbReference>
<dbReference type="SUPFAM" id="SSF48208">
    <property type="entry name" value="Six-hairpin glycosidases"/>
    <property type="match status" value="1"/>
</dbReference>